<evidence type="ECO:0000313" key="2">
    <source>
        <dbReference type="EMBL" id="WBE24684.1"/>
    </source>
</evidence>
<reference evidence="2 3" key="1">
    <citation type="submission" date="2022-12" db="EMBL/GenBank/DDBJ databases">
        <title>Coexistence and Characterization of a Novel Tigecycline Resistance gene tet(X) variant and blaNDM-1 in a Pseudomonas caeni Isolate of Chicken Origin.</title>
        <authorList>
            <person name="Lu X."/>
            <person name="Zhang L."/>
            <person name="Li R."/>
            <person name="Wang Z."/>
        </authorList>
    </citation>
    <scope>NUCLEOTIDE SEQUENCE [LARGE SCALE GENOMIC DNA]</scope>
    <source>
        <strain evidence="2 3">CE14</strain>
    </source>
</reference>
<evidence type="ECO:0000256" key="1">
    <source>
        <dbReference type="SAM" id="SignalP"/>
    </source>
</evidence>
<accession>A0AAF0AI60</accession>
<keyword evidence="1" id="KW-0732">Signal</keyword>
<feature type="chain" id="PRO_5042268757" evidence="1">
    <location>
        <begin position="20"/>
        <end position="158"/>
    </location>
</feature>
<dbReference type="AlphaFoldDB" id="A0AAF0AI60"/>
<protein>
    <submittedName>
        <fullName evidence="2">DUF3015 family protein</fullName>
    </submittedName>
</protein>
<keyword evidence="3" id="KW-1185">Reference proteome</keyword>
<dbReference type="RefSeq" id="WP_269817627.1">
    <property type="nucleotide sequence ID" value="NZ_CP114976.1"/>
</dbReference>
<dbReference type="Proteomes" id="UP001212189">
    <property type="component" value="Chromosome"/>
</dbReference>
<name>A0AAF0AI60_9GAMM</name>
<dbReference type="KEGG" id="dce:O6P33_09950"/>
<gene>
    <name evidence="2" type="ORF">O6P33_09950</name>
</gene>
<feature type="signal peptide" evidence="1">
    <location>
        <begin position="1"/>
        <end position="19"/>
    </location>
</feature>
<dbReference type="EMBL" id="CP114976">
    <property type="protein sequence ID" value="WBE24684.1"/>
    <property type="molecule type" value="Genomic_DNA"/>
</dbReference>
<organism evidence="2 3">
    <name type="scientific">Denitrificimonas caeni</name>
    <dbReference type="NCBI Taxonomy" id="521720"/>
    <lineage>
        <taxon>Bacteria</taxon>
        <taxon>Pseudomonadati</taxon>
        <taxon>Pseudomonadota</taxon>
        <taxon>Gammaproteobacteria</taxon>
        <taxon>Pseudomonadales</taxon>
        <taxon>Pseudomonadaceae</taxon>
        <taxon>Denitrificimonas</taxon>
    </lineage>
</organism>
<dbReference type="Pfam" id="PF11220">
    <property type="entry name" value="DUF3015"/>
    <property type="match status" value="1"/>
</dbReference>
<proteinExistence type="predicted"/>
<evidence type="ECO:0000313" key="3">
    <source>
        <dbReference type="Proteomes" id="UP001212189"/>
    </source>
</evidence>
<sequence length="158" mass="16050">MKKIIAGVILASASSFALANANGPAGCGLGSTVVFPDANKWYQHVMAATTNGTSGNQTFGMTSGTLGCESANGPLKSAQVFMDENMDQLAADAATGQGETLAALAEVMGVEAADKAAFNRAMQSNFDAVFSADATSSTAFEAMTAVMATDAELQKYLG</sequence>
<dbReference type="InterPro" id="IPR021383">
    <property type="entry name" value="DUF3015"/>
</dbReference>